<dbReference type="CDD" id="cd03411">
    <property type="entry name" value="Ferrochelatase_N"/>
    <property type="match status" value="1"/>
</dbReference>
<dbReference type="AlphaFoldDB" id="A0A2P2E7H3"/>
<dbReference type="GO" id="GO:0005737">
    <property type="term" value="C:cytoplasm"/>
    <property type="evidence" value="ECO:0007669"/>
    <property type="project" value="UniProtKB-SubCell"/>
</dbReference>
<dbReference type="PANTHER" id="PTHR11108:SF1">
    <property type="entry name" value="FERROCHELATASE, MITOCHONDRIAL"/>
    <property type="match status" value="1"/>
</dbReference>
<sequence length="348" mass="37915">MGQKIAIVLFNLGGPDGPDSVRPFLKNLFSDPAIIRVPGPLRWFLARLISTLRAKSARANYAKMGGGSPLVPETLAQAEALEKAVKARPGYEQAEVKTFLAMRYWKPFVKDAIAEVRAFKPDETVLLPLYPQFSTTTTDSSLQAWKDAGGGPAKLICCYPDAPGFIEAHAEAVLETWQAAGAPEKVRILWSAHGLPEKIIEDGDPYQKQVEETVAALRPLLPDNFEHSICYQSRVGPVKWIGPATETEIERAAADRIGIIVVPIAFVSEHIETLVELDEEYRDVADELGVPFYLRAPALGTRAKFIDELARLTTELLQGHEPVLAARTTGCLVACPACPRAPYGGCAA</sequence>
<comment type="pathway">
    <text evidence="7 8">Porphyrin-containing compound metabolism; protoheme biosynthesis; protoheme from protoporphyrin-IX: step 1/1.</text>
</comment>
<dbReference type="GO" id="GO:0006783">
    <property type="term" value="P:heme biosynthetic process"/>
    <property type="evidence" value="ECO:0007669"/>
    <property type="project" value="UniProtKB-UniRule"/>
</dbReference>
<dbReference type="Gene3D" id="3.40.50.1400">
    <property type="match status" value="2"/>
</dbReference>
<keyword evidence="2 7" id="KW-0408">Iron</keyword>
<name>A0A2P2E7H3_9PROT</name>
<organism evidence="9 10">
    <name type="scientific">Candidatus Phycosocius bacilliformis</name>
    <dbReference type="NCBI Taxonomy" id="1445552"/>
    <lineage>
        <taxon>Bacteria</taxon>
        <taxon>Pseudomonadati</taxon>
        <taxon>Pseudomonadota</taxon>
        <taxon>Alphaproteobacteria</taxon>
        <taxon>Caulobacterales</taxon>
        <taxon>Caulobacterales incertae sedis</taxon>
        <taxon>Candidatus Phycosocius</taxon>
    </lineage>
</organism>
<feature type="binding site" evidence="7">
    <location>
        <position position="193"/>
    </location>
    <ligand>
        <name>Fe(2+)</name>
        <dbReference type="ChEBI" id="CHEBI:29033"/>
    </ligand>
</feature>
<evidence type="ECO:0000256" key="7">
    <source>
        <dbReference type="HAMAP-Rule" id="MF_00323"/>
    </source>
</evidence>
<dbReference type="HAMAP" id="MF_00323">
    <property type="entry name" value="Ferrochelatase"/>
    <property type="match status" value="1"/>
</dbReference>
<dbReference type="InterPro" id="IPR001015">
    <property type="entry name" value="Ferrochelatase"/>
</dbReference>
<dbReference type="OrthoDB" id="9809741at2"/>
<keyword evidence="7 8" id="KW-0963">Cytoplasm</keyword>
<dbReference type="InterPro" id="IPR033644">
    <property type="entry name" value="Ferrochelatase_C"/>
</dbReference>
<dbReference type="PROSITE" id="PS00534">
    <property type="entry name" value="FERROCHELATASE"/>
    <property type="match status" value="1"/>
</dbReference>
<comment type="subcellular location">
    <subcellularLocation>
        <location evidence="7 8">Cytoplasm</location>
    </subcellularLocation>
</comment>
<evidence type="ECO:0000256" key="4">
    <source>
        <dbReference type="ARBA" id="ARBA00023239"/>
    </source>
</evidence>
<evidence type="ECO:0000256" key="1">
    <source>
        <dbReference type="ARBA" id="ARBA00007718"/>
    </source>
</evidence>
<feature type="binding site" evidence="7">
    <location>
        <position position="272"/>
    </location>
    <ligand>
        <name>Fe(2+)</name>
        <dbReference type="ChEBI" id="CHEBI:29033"/>
    </ligand>
</feature>
<dbReference type="GO" id="GO:0004325">
    <property type="term" value="F:ferrochelatase activity"/>
    <property type="evidence" value="ECO:0007669"/>
    <property type="project" value="UniProtKB-UniRule"/>
</dbReference>
<reference evidence="9 10" key="1">
    <citation type="journal article" date="2018" name="Genome Announc.">
        <title>Draft Genome Sequence of "Candidatus Phycosocius bacilliformis," an Alphaproteobacterial Ectosymbiont of the Hydrocarbon-Producing Green Alga Botryococcus braunii.</title>
        <authorList>
            <person name="Tanabe Y."/>
            <person name="Yamaguchi H."/>
            <person name="Watanabe M.M."/>
        </authorList>
    </citation>
    <scope>NUCLEOTIDE SEQUENCE [LARGE SCALE GENOMIC DNA]</scope>
    <source>
        <strain evidence="9 10">BOTRYCO-2</strain>
    </source>
</reference>
<protein>
    <recommendedName>
        <fullName evidence="7 8">Ferrochelatase</fullName>
        <ecNumber evidence="7 8">4.98.1.1</ecNumber>
    </recommendedName>
    <alternativeName>
        <fullName evidence="7">Heme synthase</fullName>
    </alternativeName>
    <alternativeName>
        <fullName evidence="7">Protoheme ferro-lyase</fullName>
    </alternativeName>
</protein>
<dbReference type="InterPro" id="IPR033659">
    <property type="entry name" value="Ferrochelatase_N"/>
</dbReference>
<dbReference type="GO" id="GO:0046872">
    <property type="term" value="F:metal ion binding"/>
    <property type="evidence" value="ECO:0007669"/>
    <property type="project" value="UniProtKB-KW"/>
</dbReference>
<dbReference type="PANTHER" id="PTHR11108">
    <property type="entry name" value="FERROCHELATASE"/>
    <property type="match status" value="1"/>
</dbReference>
<comment type="function">
    <text evidence="7 8">Catalyzes the ferrous insertion into protoporphyrin IX.</text>
</comment>
<dbReference type="EMBL" id="BFBR01000001">
    <property type="protein sequence ID" value="GBF57004.1"/>
    <property type="molecule type" value="Genomic_DNA"/>
</dbReference>
<evidence type="ECO:0000313" key="9">
    <source>
        <dbReference type="EMBL" id="GBF57004.1"/>
    </source>
</evidence>
<accession>A0A2P2E7H3</accession>
<evidence type="ECO:0000256" key="6">
    <source>
        <dbReference type="ARBA" id="ARBA00024536"/>
    </source>
</evidence>
<evidence type="ECO:0000256" key="5">
    <source>
        <dbReference type="ARBA" id="ARBA00023244"/>
    </source>
</evidence>
<keyword evidence="10" id="KW-1185">Reference proteome</keyword>
<evidence type="ECO:0000256" key="3">
    <source>
        <dbReference type="ARBA" id="ARBA00023133"/>
    </source>
</evidence>
<dbReference type="InterPro" id="IPR019772">
    <property type="entry name" value="Ferrochelatase_AS"/>
</dbReference>
<comment type="catalytic activity">
    <reaction evidence="6">
        <text>Fe-coproporphyrin III + 2 H(+) = coproporphyrin III + Fe(2+)</text>
        <dbReference type="Rhea" id="RHEA:49572"/>
        <dbReference type="ChEBI" id="CHEBI:15378"/>
        <dbReference type="ChEBI" id="CHEBI:29033"/>
        <dbReference type="ChEBI" id="CHEBI:68438"/>
        <dbReference type="ChEBI" id="CHEBI:131725"/>
        <dbReference type="EC" id="4.99.1.9"/>
    </reaction>
    <physiologicalReaction direction="right-to-left" evidence="6">
        <dbReference type="Rhea" id="RHEA:49574"/>
    </physiologicalReaction>
</comment>
<dbReference type="Pfam" id="PF00762">
    <property type="entry name" value="Ferrochelatase"/>
    <property type="match status" value="1"/>
</dbReference>
<comment type="catalytic activity">
    <reaction evidence="7 8">
        <text>heme b + 2 H(+) = protoporphyrin IX + Fe(2+)</text>
        <dbReference type="Rhea" id="RHEA:22584"/>
        <dbReference type="ChEBI" id="CHEBI:15378"/>
        <dbReference type="ChEBI" id="CHEBI:29033"/>
        <dbReference type="ChEBI" id="CHEBI:57306"/>
        <dbReference type="ChEBI" id="CHEBI:60344"/>
        <dbReference type="EC" id="4.98.1.1"/>
    </reaction>
</comment>
<evidence type="ECO:0000313" key="10">
    <source>
        <dbReference type="Proteomes" id="UP000245086"/>
    </source>
</evidence>
<keyword evidence="3 7" id="KW-0350">Heme biosynthesis</keyword>
<dbReference type="CDD" id="cd00419">
    <property type="entry name" value="Ferrochelatase_C"/>
    <property type="match status" value="1"/>
</dbReference>
<dbReference type="SUPFAM" id="SSF53800">
    <property type="entry name" value="Chelatase"/>
    <property type="match status" value="1"/>
</dbReference>
<dbReference type="EC" id="4.98.1.1" evidence="7 8"/>
<keyword evidence="5 7" id="KW-0627">Porphyrin biosynthesis</keyword>
<comment type="similarity">
    <text evidence="1 7 8">Belongs to the ferrochelatase family.</text>
</comment>
<comment type="caution">
    <text evidence="9">The sequence shown here is derived from an EMBL/GenBank/DDBJ whole genome shotgun (WGS) entry which is preliminary data.</text>
</comment>
<gene>
    <name evidence="7 9" type="primary">hemH</name>
    <name evidence="9" type="ORF">PbB2_00661</name>
</gene>
<dbReference type="NCBIfam" id="TIGR00109">
    <property type="entry name" value="hemH"/>
    <property type="match status" value="1"/>
</dbReference>
<keyword evidence="4 7" id="KW-0456">Lyase</keyword>
<evidence type="ECO:0000256" key="8">
    <source>
        <dbReference type="RuleBase" id="RU000607"/>
    </source>
</evidence>
<proteinExistence type="inferred from homology"/>
<dbReference type="UniPathway" id="UPA00252">
    <property type="reaction ID" value="UER00325"/>
</dbReference>
<dbReference type="Proteomes" id="UP000245086">
    <property type="component" value="Unassembled WGS sequence"/>
</dbReference>
<keyword evidence="7" id="KW-0479">Metal-binding</keyword>
<evidence type="ECO:0000256" key="2">
    <source>
        <dbReference type="ARBA" id="ARBA00023004"/>
    </source>
</evidence>
<dbReference type="RefSeq" id="WP_108983834.1">
    <property type="nucleotide sequence ID" value="NZ_BFBR01000001.1"/>
</dbReference>